<comment type="caution">
    <text evidence="1">The sequence shown here is derived from an EMBL/GenBank/DDBJ whole genome shotgun (WGS) entry which is preliminary data.</text>
</comment>
<protein>
    <submittedName>
        <fullName evidence="1">Uncharacterized protein</fullName>
    </submittedName>
</protein>
<name>A0A0N0GVE8_9ACTN</name>
<dbReference type="AlphaFoldDB" id="A0A0N0GVE8"/>
<keyword evidence="2" id="KW-1185">Reference proteome</keyword>
<evidence type="ECO:0000313" key="2">
    <source>
        <dbReference type="Proteomes" id="UP000037982"/>
    </source>
</evidence>
<accession>A0A0N0GVE8</accession>
<dbReference type="EMBL" id="LGKG01000187">
    <property type="protein sequence ID" value="KPC59219.1"/>
    <property type="molecule type" value="Genomic_DNA"/>
</dbReference>
<organism evidence="1 2">
    <name type="scientific">Streptomyces chattanoogensis</name>
    <dbReference type="NCBI Taxonomy" id="66876"/>
    <lineage>
        <taxon>Bacteria</taxon>
        <taxon>Bacillati</taxon>
        <taxon>Actinomycetota</taxon>
        <taxon>Actinomycetes</taxon>
        <taxon>Kitasatosporales</taxon>
        <taxon>Streptomycetaceae</taxon>
        <taxon>Streptomyces</taxon>
    </lineage>
</organism>
<reference evidence="2" key="1">
    <citation type="submission" date="2015-07" db="EMBL/GenBank/DDBJ databases">
        <authorList>
            <person name="Ju K.-S."/>
            <person name="Doroghazi J.R."/>
            <person name="Metcalf W.W."/>
        </authorList>
    </citation>
    <scope>NUCLEOTIDE SEQUENCE [LARGE SCALE GENOMIC DNA]</scope>
    <source>
        <strain evidence="2">NRRL ISP-5002</strain>
    </source>
</reference>
<gene>
    <name evidence="1" type="ORF">ADL29_35870</name>
</gene>
<evidence type="ECO:0000313" key="1">
    <source>
        <dbReference type="EMBL" id="KPC59219.1"/>
    </source>
</evidence>
<proteinExistence type="predicted"/>
<sequence length="107" mass="11097">MRIARYENAAVDALAGWGQAGDHLQRLAKQRIGIWGVEQAGYPAKALQSAEDGGWPDEFTHMVGQANCGALEQCTDPVGSGRMLSAAAGLGCQPTVAGVGRDGSRGE</sequence>
<dbReference type="Proteomes" id="UP000037982">
    <property type="component" value="Unassembled WGS sequence"/>
</dbReference>